<feature type="transmembrane region" description="Helical" evidence="1">
    <location>
        <begin position="228"/>
        <end position="247"/>
    </location>
</feature>
<dbReference type="PANTHER" id="PTHR37305">
    <property type="entry name" value="INTEGRAL MEMBRANE PROTEIN-RELATED"/>
    <property type="match status" value="1"/>
</dbReference>
<evidence type="ECO:0000256" key="1">
    <source>
        <dbReference type="SAM" id="Phobius"/>
    </source>
</evidence>
<dbReference type="Pfam" id="PF12730">
    <property type="entry name" value="ABC2_membrane_4"/>
    <property type="match status" value="1"/>
</dbReference>
<dbReference type="RefSeq" id="WP_185177920.1">
    <property type="nucleotide sequence ID" value="NZ_CBCSEP010000016.1"/>
</dbReference>
<name>A0A841T5N8_9BACL</name>
<reference evidence="2 3" key="1">
    <citation type="submission" date="2020-08" db="EMBL/GenBank/DDBJ databases">
        <title>Cohnella phylogeny.</title>
        <authorList>
            <person name="Dunlap C."/>
        </authorList>
    </citation>
    <scope>NUCLEOTIDE SEQUENCE [LARGE SCALE GENOMIC DNA]</scope>
    <source>
        <strain evidence="2 3">DSM 103658</strain>
    </source>
</reference>
<keyword evidence="1" id="KW-0812">Transmembrane</keyword>
<evidence type="ECO:0000313" key="3">
    <source>
        <dbReference type="Proteomes" id="UP000574133"/>
    </source>
</evidence>
<dbReference type="EMBL" id="JACJVN010000019">
    <property type="protein sequence ID" value="MBB6676634.1"/>
    <property type="molecule type" value="Genomic_DNA"/>
</dbReference>
<dbReference type="AlphaFoldDB" id="A0A841T5N8"/>
<gene>
    <name evidence="2" type="ORF">H4Q31_04745</name>
</gene>
<accession>A0A841T5N8</accession>
<organism evidence="2 3">
    <name type="scientific">Cohnella lubricantis</name>
    <dbReference type="NCBI Taxonomy" id="2163172"/>
    <lineage>
        <taxon>Bacteria</taxon>
        <taxon>Bacillati</taxon>
        <taxon>Bacillota</taxon>
        <taxon>Bacilli</taxon>
        <taxon>Bacillales</taxon>
        <taxon>Paenibacillaceae</taxon>
        <taxon>Cohnella</taxon>
    </lineage>
</organism>
<comment type="caution">
    <text evidence="2">The sequence shown here is derived from an EMBL/GenBank/DDBJ whole genome shotgun (WGS) entry which is preliminary data.</text>
</comment>
<feature type="transmembrane region" description="Helical" evidence="1">
    <location>
        <begin position="103"/>
        <end position="131"/>
    </location>
</feature>
<feature type="transmembrane region" description="Helical" evidence="1">
    <location>
        <begin position="151"/>
        <end position="169"/>
    </location>
</feature>
<feature type="transmembrane region" description="Helical" evidence="1">
    <location>
        <begin position="62"/>
        <end position="82"/>
    </location>
</feature>
<dbReference type="Proteomes" id="UP000574133">
    <property type="component" value="Unassembled WGS sequence"/>
</dbReference>
<dbReference type="PANTHER" id="PTHR37305:SF1">
    <property type="entry name" value="MEMBRANE PROTEIN"/>
    <property type="match status" value="1"/>
</dbReference>
<feature type="transmembrane region" description="Helical" evidence="1">
    <location>
        <begin position="176"/>
        <end position="197"/>
    </location>
</feature>
<keyword evidence="3" id="KW-1185">Reference proteome</keyword>
<protein>
    <submittedName>
        <fullName evidence="2">ABC transporter permease</fullName>
    </submittedName>
</protein>
<keyword evidence="1" id="KW-0472">Membrane</keyword>
<proteinExistence type="predicted"/>
<sequence length="253" mass="27795">MNNLLRFEWYKLMHNRTFWLGSLFLLAAAIAYPIMDYYDAPSYESGKKGLDVLASCLGGNEYFLKIGVSILGGFFLSSEYANGTMKRSVSAGAGRTKVVLSKLLVFMLGSAIAALIFPVVGFTVGSIIYGVGDAPGPLSLAEYLLRTLGETALLGAAYGAFTGMFATALTDSGKTIGLSFAFYFFVDYLFMLLAHYMPFMEDVYDYSIFLMIKQVYTDELIAMSPLRIIAEPVLTALVCLAVCIAIFRRKEIK</sequence>
<evidence type="ECO:0000313" key="2">
    <source>
        <dbReference type="EMBL" id="MBB6676634.1"/>
    </source>
</evidence>
<keyword evidence="1" id="KW-1133">Transmembrane helix</keyword>